<dbReference type="PANTHER" id="PTHR47718:SF18">
    <property type="entry name" value="PROTEIN FAR1-RELATED SEQUENCE 5-LIKE"/>
    <property type="match status" value="1"/>
</dbReference>
<protein>
    <recommendedName>
        <fullName evidence="6">SWIM-type domain-containing protein</fullName>
    </recommendedName>
</protein>
<gene>
    <name evidence="7" type="ORF">EJB05_49170</name>
</gene>
<evidence type="ECO:0000256" key="5">
    <source>
        <dbReference type="SAM" id="MobiDB-lite"/>
    </source>
</evidence>
<dbReference type="Pfam" id="PF03101">
    <property type="entry name" value="FAR1"/>
    <property type="match status" value="1"/>
</dbReference>
<dbReference type="GO" id="GO:0008270">
    <property type="term" value="F:zinc ion binding"/>
    <property type="evidence" value="ECO:0007669"/>
    <property type="project" value="UniProtKB-KW"/>
</dbReference>
<evidence type="ECO:0000256" key="1">
    <source>
        <dbReference type="ARBA" id="ARBA00022723"/>
    </source>
</evidence>
<name>A0A5J9T3L9_9POAL</name>
<sequence>MGEGSEGGDRGVGDQGENTSPGSKTASATAIFCASNTYRMNVSTCVPGGPSVLASTPLSGEAKLSAAISSSAMPETPSVVAPSLPTSALTPSSAAASSVVESTPKQFVHTSLSAAPAPLATSYSETSTKSIALTESLDGTSSSPNAFPAPQFPLASESSLLSSKEDDICHTPRKRIFPLCGLTCTPEVDEHFVPSVGMEFVDLDSAEKFYKDYAHESGFSVRIGQSTMVNGEVMWKRFCCSREGFRGKGTNKVVAPTMSVSKKKKRKYVRKQTRCGCEAMIALKRTAENRFRVEIFQPTHVHILVSPKSRHLLRSNREVSEKVKVALFDCHKASIGTSLAYRYLRVNAGGFQNVGCTKQDLQNYHSNLRTIIKARDAQMFVDNLAKKNSINSGFYFDYIVDDEGKLVNVFWADTTCRKNYRHFGDMLSFDATYNTNEYNLKFTPFTGVNHHGACVLLGAALISDERIESYIWLFNTFLKAMGGNAPKLIITDEDASMKAAIAKVFPTSMHRLCMWHILTKLPNKLAGSPVRENRDFYMRLNRCVYESETGEEFELEWAKIMKDFELEGNEWLSNRYHIRESWVPVYFRDIFLSGILRTTSRSESANSFFKCFIGFKQSLIEFWVRFDTAVEEQRELELMEDNASIHTDPVLKTGWPIEKHGSEVLTYKIFLEFQKEVLAARDSYIVDTMKQEGNFKICSIMDDSPKVREVNLDMSTMIGNCSCMLFETHGIPCRHILYVLRSTKMSELPSYYVLKRWTKNCKREIVYDEDGNLLEEKGRNPMDTEVKRVASEMRKDMEDILQKAGSTVDTMHIVRSKFQKFLDEVKQELPDNQRNRIEEVEDFIGCNIPSQINIFPPNDVRSRGSVKRIRGHFDKGGSDKKKEVTKKKKNERVPRLCGSCKQLVLHGNSTVNLMGTRTRTHPLPFPSPRSRIAAGSVREERTKKSRSRRKEEGEFRDKLFFFRGFCANWYRWDGGIWRLRLRRFDCDPAADNGRLHICTEIAFAHKSSPIQWHLRAQTNLDRCYGSSLSHKDQEMLLSSEWCVPFIILEFCKFMM</sequence>
<dbReference type="PANTHER" id="PTHR47718">
    <property type="entry name" value="OS01G0519700 PROTEIN"/>
    <property type="match status" value="1"/>
</dbReference>
<evidence type="ECO:0000256" key="4">
    <source>
        <dbReference type="PROSITE-ProRule" id="PRU00325"/>
    </source>
</evidence>
<dbReference type="Pfam" id="PF04434">
    <property type="entry name" value="SWIM"/>
    <property type="match status" value="1"/>
</dbReference>
<dbReference type="SMART" id="SM00575">
    <property type="entry name" value="ZnF_PMZ"/>
    <property type="match status" value="1"/>
</dbReference>
<keyword evidence="2 4" id="KW-0863">Zinc-finger</keyword>
<proteinExistence type="predicted"/>
<dbReference type="EMBL" id="RWGY01000051">
    <property type="protein sequence ID" value="TVU05983.1"/>
    <property type="molecule type" value="Genomic_DNA"/>
</dbReference>
<feature type="domain" description="SWIM-type" evidence="6">
    <location>
        <begin position="708"/>
        <end position="744"/>
    </location>
</feature>
<evidence type="ECO:0000256" key="2">
    <source>
        <dbReference type="ARBA" id="ARBA00022771"/>
    </source>
</evidence>
<evidence type="ECO:0000259" key="6">
    <source>
        <dbReference type="PROSITE" id="PS50966"/>
    </source>
</evidence>
<dbReference type="Pfam" id="PF10551">
    <property type="entry name" value="MULE"/>
    <property type="match status" value="1"/>
</dbReference>
<dbReference type="OrthoDB" id="680064at2759"/>
<evidence type="ECO:0000256" key="3">
    <source>
        <dbReference type="ARBA" id="ARBA00022833"/>
    </source>
</evidence>
<organism evidence="7 8">
    <name type="scientific">Eragrostis curvula</name>
    <name type="common">weeping love grass</name>
    <dbReference type="NCBI Taxonomy" id="38414"/>
    <lineage>
        <taxon>Eukaryota</taxon>
        <taxon>Viridiplantae</taxon>
        <taxon>Streptophyta</taxon>
        <taxon>Embryophyta</taxon>
        <taxon>Tracheophyta</taxon>
        <taxon>Spermatophyta</taxon>
        <taxon>Magnoliopsida</taxon>
        <taxon>Liliopsida</taxon>
        <taxon>Poales</taxon>
        <taxon>Poaceae</taxon>
        <taxon>PACMAD clade</taxon>
        <taxon>Chloridoideae</taxon>
        <taxon>Eragrostideae</taxon>
        <taxon>Eragrostidinae</taxon>
        <taxon>Eragrostis</taxon>
    </lineage>
</organism>
<accession>A0A5J9T3L9</accession>
<dbReference type="AlphaFoldDB" id="A0A5J9T3L9"/>
<dbReference type="InterPro" id="IPR006564">
    <property type="entry name" value="Znf_PMZ"/>
</dbReference>
<keyword evidence="8" id="KW-1185">Reference proteome</keyword>
<dbReference type="InterPro" id="IPR018289">
    <property type="entry name" value="MULE_transposase_dom"/>
</dbReference>
<comment type="caution">
    <text evidence="7">The sequence shown here is derived from an EMBL/GenBank/DDBJ whole genome shotgun (WGS) entry which is preliminary data.</text>
</comment>
<dbReference type="InterPro" id="IPR004330">
    <property type="entry name" value="FAR1_DNA_bnd_dom"/>
</dbReference>
<feature type="region of interest" description="Disordered" evidence="5">
    <location>
        <begin position="1"/>
        <end position="26"/>
    </location>
</feature>
<keyword evidence="3" id="KW-0862">Zinc</keyword>
<evidence type="ECO:0000313" key="7">
    <source>
        <dbReference type="EMBL" id="TVU05983.1"/>
    </source>
</evidence>
<dbReference type="Gramene" id="TVU05983">
    <property type="protein sequence ID" value="TVU05983"/>
    <property type="gene ID" value="EJB05_49170"/>
</dbReference>
<evidence type="ECO:0000313" key="8">
    <source>
        <dbReference type="Proteomes" id="UP000324897"/>
    </source>
</evidence>
<feature type="region of interest" description="Disordered" evidence="5">
    <location>
        <begin position="917"/>
        <end position="949"/>
    </location>
</feature>
<dbReference type="PROSITE" id="PS50966">
    <property type="entry name" value="ZF_SWIM"/>
    <property type="match status" value="1"/>
</dbReference>
<reference evidence="7 8" key="1">
    <citation type="journal article" date="2019" name="Sci. Rep.">
        <title>A high-quality genome of Eragrostis curvula grass provides insights into Poaceae evolution and supports new strategies to enhance forage quality.</title>
        <authorList>
            <person name="Carballo J."/>
            <person name="Santos B.A.C.M."/>
            <person name="Zappacosta D."/>
            <person name="Garbus I."/>
            <person name="Selva J.P."/>
            <person name="Gallo C.A."/>
            <person name="Diaz A."/>
            <person name="Albertini E."/>
            <person name="Caccamo M."/>
            <person name="Echenique V."/>
        </authorList>
    </citation>
    <scope>NUCLEOTIDE SEQUENCE [LARGE SCALE GENOMIC DNA]</scope>
    <source>
        <strain evidence="8">cv. Victoria</strain>
        <tissue evidence="7">Leaf</tissue>
    </source>
</reference>
<dbReference type="InterPro" id="IPR007527">
    <property type="entry name" value="Znf_SWIM"/>
</dbReference>
<keyword evidence="1" id="KW-0479">Metal-binding</keyword>
<dbReference type="Proteomes" id="UP000324897">
    <property type="component" value="Unassembled WGS sequence"/>
</dbReference>